<evidence type="ECO:0000256" key="1">
    <source>
        <dbReference type="SAM" id="MobiDB-lite"/>
    </source>
</evidence>
<dbReference type="Proteomes" id="UP000663671">
    <property type="component" value="Chromosome 3"/>
</dbReference>
<gene>
    <name evidence="2" type="ORF">I7I51_07029</name>
</gene>
<sequence>MQRKSPVPEHLASSRTLFQPVSHIEHAKAARAELPSTRSPGLIQKSSLSINKHTSRRRYQKRCLGQLSACPVPKQLAVGKRPPTNGLQNERAGNHLAFFVFGETAPIAHGISHRIQ</sequence>
<evidence type="ECO:0000313" key="2">
    <source>
        <dbReference type="EMBL" id="QSS66176.1"/>
    </source>
</evidence>
<name>A0A8A1MI62_AJECA</name>
<protein>
    <submittedName>
        <fullName evidence="2">Uncharacterized protein</fullName>
    </submittedName>
</protein>
<dbReference type="EMBL" id="CP069115">
    <property type="protein sequence ID" value="QSS66176.1"/>
    <property type="molecule type" value="Genomic_DNA"/>
</dbReference>
<accession>A0A8A1MI62</accession>
<feature type="region of interest" description="Disordered" evidence="1">
    <location>
        <begin position="1"/>
        <end position="20"/>
    </location>
</feature>
<dbReference type="AlphaFoldDB" id="A0A8A1MI62"/>
<organism evidence="2 3">
    <name type="scientific">Ajellomyces capsulatus</name>
    <name type="common">Darling's disease fungus</name>
    <name type="synonym">Histoplasma capsulatum</name>
    <dbReference type="NCBI Taxonomy" id="5037"/>
    <lineage>
        <taxon>Eukaryota</taxon>
        <taxon>Fungi</taxon>
        <taxon>Dikarya</taxon>
        <taxon>Ascomycota</taxon>
        <taxon>Pezizomycotina</taxon>
        <taxon>Eurotiomycetes</taxon>
        <taxon>Eurotiomycetidae</taxon>
        <taxon>Onygenales</taxon>
        <taxon>Ajellomycetaceae</taxon>
        <taxon>Histoplasma</taxon>
    </lineage>
</organism>
<proteinExistence type="predicted"/>
<reference evidence="2" key="1">
    <citation type="submission" date="2021-01" db="EMBL/GenBank/DDBJ databases">
        <title>Chromosome-level genome assembly of a human fungal pathogen reveals clustering of transcriptionally co-regulated genes.</title>
        <authorList>
            <person name="Voorhies M."/>
            <person name="Cohen S."/>
            <person name="Shea T.P."/>
            <person name="Petrus S."/>
            <person name="Munoz J.F."/>
            <person name="Poplawski S."/>
            <person name="Goldman W.E."/>
            <person name="Michael T."/>
            <person name="Cuomo C.A."/>
            <person name="Sil A."/>
            <person name="Beyhan S."/>
        </authorList>
    </citation>
    <scope>NUCLEOTIDE SEQUENCE</scope>
    <source>
        <strain evidence="2">WU24</strain>
    </source>
</reference>
<dbReference type="VEuPathDB" id="FungiDB:I7I51_07029"/>
<evidence type="ECO:0000313" key="3">
    <source>
        <dbReference type="Proteomes" id="UP000663671"/>
    </source>
</evidence>